<evidence type="ECO:0000256" key="4">
    <source>
        <dbReference type="ARBA" id="ARBA00022714"/>
    </source>
</evidence>
<keyword evidence="7 13" id="KW-1278">Translocase</keyword>
<name>A0AB39TK58_9ACTN</name>
<dbReference type="Pfam" id="PF10588">
    <property type="entry name" value="NADH-G_4Fe-4S_3"/>
    <property type="match status" value="1"/>
</dbReference>
<dbReference type="EC" id="7.1.1.-" evidence="13"/>
<evidence type="ECO:0000256" key="3">
    <source>
        <dbReference type="ARBA" id="ARBA00022485"/>
    </source>
</evidence>
<dbReference type="GO" id="GO:0048038">
    <property type="term" value="F:quinone binding"/>
    <property type="evidence" value="ECO:0007669"/>
    <property type="project" value="UniProtKB-UniRule"/>
</dbReference>
<comment type="cofactor">
    <cofactor evidence="13">
        <name>[2Fe-2S] cluster</name>
        <dbReference type="ChEBI" id="CHEBI:190135"/>
    </cofactor>
    <text evidence="13">Binds 1 [2Fe-2S] cluster per subunit.</text>
</comment>
<dbReference type="InterPro" id="IPR000283">
    <property type="entry name" value="NADH_UbQ_OxRdtase_75kDa_su_CS"/>
</dbReference>
<dbReference type="GO" id="GO:0042773">
    <property type="term" value="P:ATP synthesis coupled electron transport"/>
    <property type="evidence" value="ECO:0007669"/>
    <property type="project" value="InterPro"/>
</dbReference>
<evidence type="ECO:0000256" key="7">
    <source>
        <dbReference type="ARBA" id="ARBA00022967"/>
    </source>
</evidence>
<feature type="compositionally biased region" description="Low complexity" evidence="14">
    <location>
        <begin position="821"/>
        <end position="833"/>
    </location>
</feature>
<keyword evidence="4 13" id="KW-0001">2Fe-2S</keyword>
<evidence type="ECO:0000256" key="14">
    <source>
        <dbReference type="SAM" id="MobiDB-lite"/>
    </source>
</evidence>
<dbReference type="Pfam" id="PF00384">
    <property type="entry name" value="Molybdopterin"/>
    <property type="match status" value="1"/>
</dbReference>
<comment type="similarity">
    <text evidence="2 13">Belongs to the complex I 75 kDa subunit family.</text>
</comment>
<dbReference type="PROSITE" id="PS51085">
    <property type="entry name" value="2FE2S_FER_2"/>
    <property type="match status" value="1"/>
</dbReference>
<dbReference type="InterPro" id="IPR054351">
    <property type="entry name" value="NADH_UbQ_OxRdtase_ferredoxin"/>
</dbReference>
<dbReference type="GO" id="GO:0016020">
    <property type="term" value="C:membrane"/>
    <property type="evidence" value="ECO:0007669"/>
    <property type="project" value="InterPro"/>
</dbReference>
<dbReference type="PROSITE" id="PS00641">
    <property type="entry name" value="COMPLEX1_75K_1"/>
    <property type="match status" value="1"/>
</dbReference>
<gene>
    <name evidence="18" type="ORF">AB2U05_13920</name>
</gene>
<dbReference type="Pfam" id="PF22117">
    <property type="entry name" value="Fer4_Nqo3"/>
    <property type="match status" value="1"/>
</dbReference>
<keyword evidence="9 13" id="KW-0411">Iron-sulfur</keyword>
<evidence type="ECO:0000256" key="10">
    <source>
        <dbReference type="ARBA" id="ARBA00023027"/>
    </source>
</evidence>
<dbReference type="NCBIfam" id="NF005895">
    <property type="entry name" value="PRK07860.1"/>
    <property type="match status" value="1"/>
</dbReference>
<evidence type="ECO:0000256" key="5">
    <source>
        <dbReference type="ARBA" id="ARBA00022719"/>
    </source>
</evidence>
<dbReference type="SUPFAM" id="SSF54862">
    <property type="entry name" value="4Fe-4S ferredoxins"/>
    <property type="match status" value="1"/>
</dbReference>
<dbReference type="InterPro" id="IPR019574">
    <property type="entry name" value="NADH_UbQ_OxRdtase_Gsu_4Fe4S-bd"/>
</dbReference>
<dbReference type="SUPFAM" id="SSF54292">
    <property type="entry name" value="2Fe-2S ferredoxin-like"/>
    <property type="match status" value="1"/>
</dbReference>
<reference evidence="18" key="1">
    <citation type="submission" date="2024-07" db="EMBL/GenBank/DDBJ databases">
        <authorList>
            <person name="Yu S.T."/>
        </authorList>
    </citation>
    <scope>NUCLEOTIDE SEQUENCE</scope>
    <source>
        <strain evidence="18">Y1</strain>
    </source>
</reference>
<evidence type="ECO:0000256" key="2">
    <source>
        <dbReference type="ARBA" id="ARBA00005404"/>
    </source>
</evidence>
<dbReference type="InterPro" id="IPR001041">
    <property type="entry name" value="2Fe-2S_ferredoxin-type"/>
</dbReference>
<accession>A0AB39TK58</accession>
<dbReference type="PROSITE" id="PS00642">
    <property type="entry name" value="COMPLEX1_75K_2"/>
    <property type="match status" value="1"/>
</dbReference>
<dbReference type="FunFam" id="2.20.25.90:FF:000002">
    <property type="entry name" value="NADH-quinone oxidoreductase"/>
    <property type="match status" value="1"/>
</dbReference>
<evidence type="ECO:0000256" key="1">
    <source>
        <dbReference type="ARBA" id="ARBA00001966"/>
    </source>
</evidence>
<dbReference type="Gene3D" id="3.40.50.740">
    <property type="match status" value="2"/>
</dbReference>
<evidence type="ECO:0000259" key="16">
    <source>
        <dbReference type="PROSITE" id="PS51669"/>
    </source>
</evidence>
<dbReference type="GO" id="GO:0046872">
    <property type="term" value="F:metal ion binding"/>
    <property type="evidence" value="ECO:0007669"/>
    <property type="project" value="UniProtKB-UniRule"/>
</dbReference>
<sequence length="843" mass="88122">MTITQPTAAANAVELVTLTIDGVEVQVPKGTLVIRAAEAIGTQIPRFCDHPLLDPAGACRQCIVEIEGQRKPVASCTIPVAEGMVVRTQLSSPVAEKAQRGVMELLLINHPLDCPVCDKGGECPLQNQAMSSGAADSRFEGMKRTYAKPLPISSQVLLDRERCVLCARCTRFSQQIAGDPFIDLVERGALQQVGTGEGDDFESYFSGNTIQICPVGALTSAAYRFRSRPFDLVSSPSVCEHCSAGCAQRTDHRRGKVLRRLAGEDPAVNEEWNCDKGRFAFRYAQQRDRLTAPLVRDGRGELVPVSWPEALARAAEGLRGARAGVLAGGRVTVEDAYAYGKFARVVLGTNDVDFRARAHSGEEADFLAAAVAGRGVDVDGSGVSYERLEQAPAVLLAGLEPEEESPIVFLRLRKAARGGGLKVYSVAALASRGLAKLRGALLPAAPGTEPEWFAALAADEPLNDDAGRAAELLRAPGAVILAGERLAAVPGALTALLRLAHATGAALAWVPRRAGERGAVEAGALPSLLPGGRPVAVEAARAEAAAAWGVAELPSRPGRDVGQMLTAAARGDLDALLVGGVDPGDLPDPALAAEALAAVPFVVSLELRPSGVTERADVVLPVAAVAEKAGTFLDWEGRVRMFEAALKPDQLMGRHLQSDLRVLDMLADALGHRLGLSDVRAARLELDRFAPWVGDRAADPAAHPGVLPRPAAGQAVLAGWRLLLDGGSLQEGDPHLAGTRHRAVARLSAVTAAEVGAVPGGLLRLTGPAGSLTLPWEVAEVLPERTVWVPLNSTPGGAYRALGTSVGHLVTIAAAVAEPAAEPVAEPSAVEGEAGADVEGEVR</sequence>
<dbReference type="Gene3D" id="3.10.20.740">
    <property type="match status" value="1"/>
</dbReference>
<evidence type="ECO:0000256" key="12">
    <source>
        <dbReference type="ARBA" id="ARBA00058530"/>
    </source>
</evidence>
<dbReference type="GO" id="GO:0051539">
    <property type="term" value="F:4 iron, 4 sulfur cluster binding"/>
    <property type="evidence" value="ECO:0007669"/>
    <property type="project" value="UniProtKB-KW"/>
</dbReference>
<dbReference type="PROSITE" id="PS51669">
    <property type="entry name" value="4FE4S_MOW_BIS_MGD"/>
    <property type="match status" value="1"/>
</dbReference>
<feature type="domain" description="4Fe-4S Mo/W bis-MGD-type" evidence="16">
    <location>
        <begin position="232"/>
        <end position="288"/>
    </location>
</feature>
<keyword evidence="5 13" id="KW-0874">Quinone</keyword>
<dbReference type="InterPro" id="IPR009010">
    <property type="entry name" value="Asp_de-COase-like_dom_sf"/>
</dbReference>
<evidence type="ECO:0000256" key="6">
    <source>
        <dbReference type="ARBA" id="ARBA00022723"/>
    </source>
</evidence>
<feature type="domain" description="4Fe-4S His(Cys)3-ligated-type" evidence="17">
    <location>
        <begin position="94"/>
        <end position="133"/>
    </location>
</feature>
<protein>
    <recommendedName>
        <fullName evidence="13">NADH-quinone oxidoreductase</fullName>
        <ecNumber evidence="13">7.1.1.-</ecNumber>
    </recommendedName>
</protein>
<dbReference type="InterPro" id="IPR010228">
    <property type="entry name" value="NADH_UbQ_OxRdtase_Gsu"/>
</dbReference>
<dbReference type="NCBIfam" id="TIGR01973">
    <property type="entry name" value="NuoG"/>
    <property type="match status" value="1"/>
</dbReference>
<dbReference type="PANTHER" id="PTHR43105:SF12">
    <property type="entry name" value="NADH-QUINONE OXIDOREDUCTASE SUBUNIT G"/>
    <property type="match status" value="1"/>
</dbReference>
<dbReference type="SMART" id="SM00926">
    <property type="entry name" value="Molybdop_Fe4S4"/>
    <property type="match status" value="1"/>
</dbReference>
<dbReference type="InterPro" id="IPR036010">
    <property type="entry name" value="2Fe-2S_ferredoxin-like_sf"/>
</dbReference>
<keyword evidence="6 13" id="KW-0479">Metal-binding</keyword>
<keyword evidence="10 13" id="KW-0520">NAD</keyword>
<keyword evidence="3 13" id="KW-0004">4Fe-4S</keyword>
<comment type="catalytic activity">
    <reaction evidence="11 13">
        <text>a quinone + NADH + 5 H(+)(in) = a quinol + NAD(+) + 4 H(+)(out)</text>
        <dbReference type="Rhea" id="RHEA:57888"/>
        <dbReference type="ChEBI" id="CHEBI:15378"/>
        <dbReference type="ChEBI" id="CHEBI:24646"/>
        <dbReference type="ChEBI" id="CHEBI:57540"/>
        <dbReference type="ChEBI" id="CHEBI:57945"/>
        <dbReference type="ChEBI" id="CHEBI:132124"/>
    </reaction>
</comment>
<evidence type="ECO:0000259" key="17">
    <source>
        <dbReference type="PROSITE" id="PS51839"/>
    </source>
</evidence>
<evidence type="ECO:0000259" key="15">
    <source>
        <dbReference type="PROSITE" id="PS51085"/>
    </source>
</evidence>
<evidence type="ECO:0000256" key="13">
    <source>
        <dbReference type="RuleBase" id="RU003525"/>
    </source>
</evidence>
<dbReference type="SMART" id="SM00929">
    <property type="entry name" value="NADH-G_4Fe-4S_3"/>
    <property type="match status" value="1"/>
</dbReference>
<dbReference type="InterPro" id="IPR006963">
    <property type="entry name" value="Mopterin_OxRdtase_4Fe-4S_dom"/>
</dbReference>
<feature type="domain" description="2Fe-2S ferredoxin-type" evidence="15">
    <location>
        <begin position="14"/>
        <end position="92"/>
    </location>
</feature>
<evidence type="ECO:0000313" key="18">
    <source>
        <dbReference type="EMBL" id="XDQ79481.1"/>
    </source>
</evidence>
<dbReference type="GO" id="GO:0008137">
    <property type="term" value="F:NADH dehydrogenase (ubiquinone) activity"/>
    <property type="evidence" value="ECO:0007669"/>
    <property type="project" value="UniProtKB-UniRule"/>
</dbReference>
<dbReference type="Gene3D" id="3.40.228.10">
    <property type="entry name" value="Dimethylsulfoxide Reductase, domain 2"/>
    <property type="match status" value="1"/>
</dbReference>
<dbReference type="InterPro" id="IPR050123">
    <property type="entry name" value="Prok_molybdopt-oxidoreductase"/>
</dbReference>
<dbReference type="PROSITE" id="PS00643">
    <property type="entry name" value="COMPLEX1_75K_3"/>
    <property type="match status" value="1"/>
</dbReference>
<dbReference type="Pfam" id="PF04879">
    <property type="entry name" value="Molybdop_Fe4S4"/>
    <property type="match status" value="1"/>
</dbReference>
<comment type="cofactor">
    <cofactor evidence="1 13">
        <name>[4Fe-4S] cluster</name>
        <dbReference type="ChEBI" id="CHEBI:49883"/>
    </cofactor>
</comment>
<dbReference type="GO" id="GO:0051537">
    <property type="term" value="F:2 iron, 2 sulfur cluster binding"/>
    <property type="evidence" value="ECO:0007669"/>
    <property type="project" value="UniProtKB-UniRule"/>
</dbReference>
<dbReference type="RefSeq" id="WP_369183369.1">
    <property type="nucleotide sequence ID" value="NZ_CP163445.1"/>
</dbReference>
<dbReference type="FunFam" id="3.10.20.740:FF:000001">
    <property type="entry name" value="NADH-quinone oxidoreductase subunit G"/>
    <property type="match status" value="1"/>
</dbReference>
<dbReference type="Gene3D" id="3.30.70.20">
    <property type="match status" value="1"/>
</dbReference>
<keyword evidence="18" id="KW-0560">Oxidoreductase</keyword>
<dbReference type="GO" id="GO:0003954">
    <property type="term" value="F:NADH dehydrogenase activity"/>
    <property type="evidence" value="ECO:0007669"/>
    <property type="project" value="TreeGrafter"/>
</dbReference>
<keyword evidence="8 13" id="KW-0408">Iron</keyword>
<dbReference type="PANTHER" id="PTHR43105">
    <property type="entry name" value="RESPIRATORY NITRATE REDUCTASE"/>
    <property type="match status" value="1"/>
</dbReference>
<dbReference type="SUPFAM" id="SSF50692">
    <property type="entry name" value="ADC-like"/>
    <property type="match status" value="1"/>
</dbReference>
<evidence type="ECO:0000256" key="8">
    <source>
        <dbReference type="ARBA" id="ARBA00023004"/>
    </source>
</evidence>
<comment type="function">
    <text evidence="13">NDH-1 shuttles electrons from NADH, via FMN and iron-sulfur (Fe-S) centers, to quinones in the respiratory chain. Couples the redox reaction to proton translocation (for every two electrons transferred, four hydrogen ions are translocated across the cytoplasmic membrane), and thus conserves the redox energy in a proton gradient.</text>
</comment>
<dbReference type="SUPFAM" id="SSF53706">
    <property type="entry name" value="Formate dehydrogenase/DMSO reductase, domains 1-3"/>
    <property type="match status" value="1"/>
</dbReference>
<proteinExistence type="inferred from homology"/>
<dbReference type="PROSITE" id="PS51839">
    <property type="entry name" value="4FE4S_HC3"/>
    <property type="match status" value="1"/>
</dbReference>
<comment type="function">
    <text evidence="12">NDH-1 shuttles electrons from NADH, via FMN and iron-sulfur (Fe-S) centers, to quinones in the respiratory chain. The immediate electron acceptor for the enzyme in this species is believed to be menaquinone. Couples the redox reaction to proton translocation (for every two electrons transferred, four hydrogen ions are translocated across the cytoplasmic membrane), and thus conserves the redox energy in a proton gradient.</text>
</comment>
<dbReference type="CDD" id="cd02788">
    <property type="entry name" value="MopB_CT_NDH-1_NuoG2-N7"/>
    <property type="match status" value="1"/>
</dbReference>
<dbReference type="EMBL" id="CP163445">
    <property type="protein sequence ID" value="XDQ79481.1"/>
    <property type="molecule type" value="Genomic_DNA"/>
</dbReference>
<organism evidence="18">
    <name type="scientific">Streptomyces sp. Y1</name>
    <dbReference type="NCBI Taxonomy" id="3238634"/>
    <lineage>
        <taxon>Bacteria</taxon>
        <taxon>Bacillati</taxon>
        <taxon>Actinomycetota</taxon>
        <taxon>Actinomycetes</taxon>
        <taxon>Kitasatosporales</taxon>
        <taxon>Streptomycetaceae</taxon>
        <taxon>Streptomyces</taxon>
    </lineage>
</organism>
<feature type="compositionally biased region" description="Acidic residues" evidence="14">
    <location>
        <begin position="834"/>
        <end position="843"/>
    </location>
</feature>
<dbReference type="Pfam" id="PF13510">
    <property type="entry name" value="Fer2_4"/>
    <property type="match status" value="1"/>
</dbReference>
<evidence type="ECO:0000256" key="9">
    <source>
        <dbReference type="ARBA" id="ARBA00023014"/>
    </source>
</evidence>
<dbReference type="InterPro" id="IPR006656">
    <property type="entry name" value="Mopterin_OxRdtase"/>
</dbReference>
<dbReference type="FunFam" id="3.30.70.20:FF:000016">
    <property type="entry name" value="NADH-quinone oxidoreductase"/>
    <property type="match status" value="1"/>
</dbReference>
<evidence type="ECO:0000256" key="11">
    <source>
        <dbReference type="ARBA" id="ARBA00047712"/>
    </source>
</evidence>
<feature type="region of interest" description="Disordered" evidence="14">
    <location>
        <begin position="821"/>
        <end position="843"/>
    </location>
</feature>
<dbReference type="CDD" id="cd00207">
    <property type="entry name" value="fer2"/>
    <property type="match status" value="1"/>
</dbReference>
<dbReference type="AlphaFoldDB" id="A0AB39TK58"/>
<dbReference type="Gene3D" id="2.20.25.90">
    <property type="entry name" value="ADC-like domains"/>
    <property type="match status" value="1"/>
</dbReference>